<reference evidence="6 7" key="1">
    <citation type="submission" date="2018-08" db="EMBL/GenBank/DDBJ databases">
        <authorList>
            <person name="Khan S.A."/>
            <person name="Jeon C.O."/>
            <person name="Chun B.H."/>
            <person name="Jeong S.E."/>
        </authorList>
    </citation>
    <scope>NUCLEOTIDE SEQUENCE [LARGE SCALE GENOMIC DNA]</scope>
    <source>
        <strain evidence="6 7">S-16</strain>
    </source>
</reference>
<proteinExistence type="inferred from homology"/>
<dbReference type="Pfam" id="PF00106">
    <property type="entry name" value="adh_short"/>
    <property type="match status" value="1"/>
</dbReference>
<dbReference type="GO" id="GO:0016020">
    <property type="term" value="C:membrane"/>
    <property type="evidence" value="ECO:0007669"/>
    <property type="project" value="TreeGrafter"/>
</dbReference>
<evidence type="ECO:0000313" key="6">
    <source>
        <dbReference type="EMBL" id="RQP25534.1"/>
    </source>
</evidence>
<dbReference type="SUPFAM" id="SSF51735">
    <property type="entry name" value="NAD(P)-binding Rossmann-fold domains"/>
    <property type="match status" value="1"/>
</dbReference>
<dbReference type="InterPro" id="IPR036291">
    <property type="entry name" value="NAD(P)-bd_dom_sf"/>
</dbReference>
<dbReference type="GO" id="GO:0016491">
    <property type="term" value="F:oxidoreductase activity"/>
    <property type="evidence" value="ECO:0007669"/>
    <property type="project" value="UniProtKB-KW"/>
</dbReference>
<evidence type="ECO:0000256" key="1">
    <source>
        <dbReference type="ARBA" id="ARBA00006484"/>
    </source>
</evidence>
<name>A0A3N7HTG7_9BURK</name>
<accession>A0A3N7HTG7</accession>
<dbReference type="InterPro" id="IPR002347">
    <property type="entry name" value="SDR_fam"/>
</dbReference>
<comment type="similarity">
    <text evidence="1 3">Belongs to the short-chain dehydrogenases/reductases (SDR) family.</text>
</comment>
<dbReference type="PRINTS" id="PR00081">
    <property type="entry name" value="GDHRDH"/>
</dbReference>
<dbReference type="SMART" id="SM00822">
    <property type="entry name" value="PKS_KR"/>
    <property type="match status" value="1"/>
</dbReference>
<sequence>MPCGTPSLPNRPPIGDHGPFDTGETDGTTGFMTRAADAFKDRTAIVTGAASGIGLALTRALLKAGARVLMADINAPALTRAVESLSVHAPQLQHAAVDVTDAEAVQLLIDFGVARMGRIDYMFNNAGISGMPPVAQATLGDWQRIVDVNLGGVINGVHAVLPVMRRQRGGHIVNTASIAGIMPVPGMVLYATTKHAVVGLSESLRLEMLPENIFVSVACPGAVATGIWGKQDVPRSALPADVAADEILRGVVKRDGIIVFPGRLRRGWKLYRWFPRKMDKVLMKMAR</sequence>
<comment type="caution">
    <text evidence="6">The sequence shown here is derived from an EMBL/GenBank/DDBJ whole genome shotgun (WGS) entry which is preliminary data.</text>
</comment>
<dbReference type="AlphaFoldDB" id="A0A3N7HTG7"/>
<evidence type="ECO:0000259" key="5">
    <source>
        <dbReference type="SMART" id="SM00822"/>
    </source>
</evidence>
<dbReference type="InterPro" id="IPR020904">
    <property type="entry name" value="Sc_DH/Rdtase_CS"/>
</dbReference>
<feature type="domain" description="Ketoreductase" evidence="5">
    <location>
        <begin position="42"/>
        <end position="226"/>
    </location>
</feature>
<dbReference type="CDD" id="cd05233">
    <property type="entry name" value="SDR_c"/>
    <property type="match status" value="1"/>
</dbReference>
<evidence type="ECO:0000256" key="4">
    <source>
        <dbReference type="SAM" id="MobiDB-lite"/>
    </source>
</evidence>
<protein>
    <submittedName>
        <fullName evidence="6">SDR family oxidoreductase</fullName>
    </submittedName>
</protein>
<evidence type="ECO:0000256" key="3">
    <source>
        <dbReference type="RuleBase" id="RU000363"/>
    </source>
</evidence>
<dbReference type="Gene3D" id="3.40.50.720">
    <property type="entry name" value="NAD(P)-binding Rossmann-like Domain"/>
    <property type="match status" value="1"/>
</dbReference>
<gene>
    <name evidence="6" type="ORF">DZC73_00150</name>
</gene>
<dbReference type="PRINTS" id="PR00080">
    <property type="entry name" value="SDRFAMILY"/>
</dbReference>
<dbReference type="PROSITE" id="PS00061">
    <property type="entry name" value="ADH_SHORT"/>
    <property type="match status" value="1"/>
</dbReference>
<reference evidence="6 7" key="2">
    <citation type="submission" date="2018-12" db="EMBL/GenBank/DDBJ databases">
        <title>Rhizobacter gummiphilus sp. nov., a rubber-degrading bacterium isolated from the soil of a botanical garden in Japan.</title>
        <authorList>
            <person name="Shunsuke S.S."/>
        </authorList>
    </citation>
    <scope>NUCLEOTIDE SEQUENCE [LARGE SCALE GENOMIC DNA]</scope>
    <source>
        <strain evidence="6 7">S-16</strain>
    </source>
</reference>
<keyword evidence="2" id="KW-0560">Oxidoreductase</keyword>
<dbReference type="PANTHER" id="PTHR44196:SF1">
    <property type="entry name" value="DEHYDROGENASE_REDUCTASE SDR FAMILY MEMBER 7B"/>
    <property type="match status" value="1"/>
</dbReference>
<dbReference type="FunFam" id="3.40.50.720:FF:000084">
    <property type="entry name" value="Short-chain dehydrogenase reductase"/>
    <property type="match status" value="1"/>
</dbReference>
<evidence type="ECO:0000256" key="2">
    <source>
        <dbReference type="ARBA" id="ARBA00023002"/>
    </source>
</evidence>
<dbReference type="InterPro" id="IPR057326">
    <property type="entry name" value="KR_dom"/>
</dbReference>
<keyword evidence="7" id="KW-1185">Reference proteome</keyword>
<dbReference type="EMBL" id="QUSW01000001">
    <property type="protein sequence ID" value="RQP25534.1"/>
    <property type="molecule type" value="Genomic_DNA"/>
</dbReference>
<evidence type="ECO:0000313" key="7">
    <source>
        <dbReference type="Proteomes" id="UP000267464"/>
    </source>
</evidence>
<dbReference type="PANTHER" id="PTHR44196">
    <property type="entry name" value="DEHYDROGENASE/REDUCTASE SDR FAMILY MEMBER 7B"/>
    <property type="match status" value="1"/>
</dbReference>
<feature type="region of interest" description="Disordered" evidence="4">
    <location>
        <begin position="1"/>
        <end position="27"/>
    </location>
</feature>
<dbReference type="Proteomes" id="UP000267464">
    <property type="component" value="Unassembled WGS sequence"/>
</dbReference>
<organism evidence="6 7">
    <name type="scientific">Piscinibacter terrae</name>
    <dbReference type="NCBI Taxonomy" id="2496871"/>
    <lineage>
        <taxon>Bacteria</taxon>
        <taxon>Pseudomonadati</taxon>
        <taxon>Pseudomonadota</taxon>
        <taxon>Betaproteobacteria</taxon>
        <taxon>Burkholderiales</taxon>
        <taxon>Sphaerotilaceae</taxon>
        <taxon>Piscinibacter</taxon>
    </lineage>
</organism>